<gene>
    <name evidence="2" type="ORF">PISMIDRAFT_465715</name>
</gene>
<feature type="region of interest" description="Disordered" evidence="1">
    <location>
        <begin position="1"/>
        <end position="51"/>
    </location>
</feature>
<evidence type="ECO:0000313" key="2">
    <source>
        <dbReference type="EMBL" id="KIK23250.1"/>
    </source>
</evidence>
<protein>
    <submittedName>
        <fullName evidence="2">Uncharacterized protein</fullName>
    </submittedName>
</protein>
<feature type="compositionally biased region" description="Basic residues" evidence="1">
    <location>
        <begin position="42"/>
        <end position="51"/>
    </location>
</feature>
<name>A0A0C9YEG6_9AGAM</name>
<keyword evidence="3" id="KW-1185">Reference proteome</keyword>
<evidence type="ECO:0000313" key="3">
    <source>
        <dbReference type="Proteomes" id="UP000054018"/>
    </source>
</evidence>
<feature type="compositionally biased region" description="Basic and acidic residues" evidence="1">
    <location>
        <begin position="20"/>
        <end position="34"/>
    </location>
</feature>
<dbReference type="EMBL" id="KN833728">
    <property type="protein sequence ID" value="KIK23250.1"/>
    <property type="molecule type" value="Genomic_DNA"/>
</dbReference>
<reference evidence="2 3" key="1">
    <citation type="submission" date="2014-04" db="EMBL/GenBank/DDBJ databases">
        <authorList>
            <consortium name="DOE Joint Genome Institute"/>
            <person name="Kuo A."/>
            <person name="Kohler A."/>
            <person name="Costa M.D."/>
            <person name="Nagy L.G."/>
            <person name="Floudas D."/>
            <person name="Copeland A."/>
            <person name="Barry K.W."/>
            <person name="Cichocki N."/>
            <person name="Veneault-Fourrey C."/>
            <person name="LaButti K."/>
            <person name="Lindquist E.A."/>
            <person name="Lipzen A."/>
            <person name="Lundell T."/>
            <person name="Morin E."/>
            <person name="Murat C."/>
            <person name="Sun H."/>
            <person name="Tunlid A."/>
            <person name="Henrissat B."/>
            <person name="Grigoriev I.V."/>
            <person name="Hibbett D.S."/>
            <person name="Martin F."/>
            <person name="Nordberg H.P."/>
            <person name="Cantor M.N."/>
            <person name="Hua S.X."/>
        </authorList>
    </citation>
    <scope>NUCLEOTIDE SEQUENCE [LARGE SCALE GENOMIC DNA]</scope>
    <source>
        <strain evidence="2 3">441</strain>
    </source>
</reference>
<dbReference type="HOGENOM" id="CLU_2360547_0_0_1"/>
<dbReference type="AlphaFoldDB" id="A0A0C9YEG6"/>
<evidence type="ECO:0000256" key="1">
    <source>
        <dbReference type="SAM" id="MobiDB-lite"/>
    </source>
</evidence>
<sequence length="96" mass="10849">MASERPRSTEGAARGSEVNSRSRQDPGFHDDSRDNSGGPNSSRRRGYVGRMKLRTSGESCRQIMGHEHHSGRASEKAVVKRRRNCMIDHICRVLRE</sequence>
<reference evidence="3" key="2">
    <citation type="submission" date="2015-01" db="EMBL/GenBank/DDBJ databases">
        <title>Evolutionary Origins and Diversification of the Mycorrhizal Mutualists.</title>
        <authorList>
            <consortium name="DOE Joint Genome Institute"/>
            <consortium name="Mycorrhizal Genomics Consortium"/>
            <person name="Kohler A."/>
            <person name="Kuo A."/>
            <person name="Nagy L.G."/>
            <person name="Floudas D."/>
            <person name="Copeland A."/>
            <person name="Barry K.W."/>
            <person name="Cichocki N."/>
            <person name="Veneault-Fourrey C."/>
            <person name="LaButti K."/>
            <person name="Lindquist E.A."/>
            <person name="Lipzen A."/>
            <person name="Lundell T."/>
            <person name="Morin E."/>
            <person name="Murat C."/>
            <person name="Riley R."/>
            <person name="Ohm R."/>
            <person name="Sun H."/>
            <person name="Tunlid A."/>
            <person name="Henrissat B."/>
            <person name="Grigoriev I.V."/>
            <person name="Hibbett D.S."/>
            <person name="Martin F."/>
        </authorList>
    </citation>
    <scope>NUCLEOTIDE SEQUENCE [LARGE SCALE GENOMIC DNA]</scope>
    <source>
        <strain evidence="3">441</strain>
    </source>
</reference>
<dbReference type="Proteomes" id="UP000054018">
    <property type="component" value="Unassembled WGS sequence"/>
</dbReference>
<accession>A0A0C9YEG6</accession>
<organism evidence="2 3">
    <name type="scientific">Pisolithus microcarpus 441</name>
    <dbReference type="NCBI Taxonomy" id="765257"/>
    <lineage>
        <taxon>Eukaryota</taxon>
        <taxon>Fungi</taxon>
        <taxon>Dikarya</taxon>
        <taxon>Basidiomycota</taxon>
        <taxon>Agaricomycotina</taxon>
        <taxon>Agaricomycetes</taxon>
        <taxon>Agaricomycetidae</taxon>
        <taxon>Boletales</taxon>
        <taxon>Sclerodermatineae</taxon>
        <taxon>Pisolithaceae</taxon>
        <taxon>Pisolithus</taxon>
    </lineage>
</organism>
<proteinExistence type="predicted"/>